<feature type="region of interest" description="Disordered" evidence="8">
    <location>
        <begin position="1"/>
        <end position="23"/>
    </location>
</feature>
<dbReference type="PROSITE" id="PS50886">
    <property type="entry name" value="TRBD"/>
    <property type="match status" value="1"/>
</dbReference>
<dbReference type="GO" id="GO:0008270">
    <property type="term" value="F:zinc ion binding"/>
    <property type="evidence" value="ECO:0007669"/>
    <property type="project" value="UniProtKB-KW"/>
</dbReference>
<dbReference type="Pfam" id="PF01588">
    <property type="entry name" value="tRNA_bind"/>
    <property type="match status" value="1"/>
</dbReference>
<reference evidence="11" key="1">
    <citation type="submission" date="2021-01" db="EMBL/GenBank/DDBJ databases">
        <authorList>
            <person name="Corre E."/>
            <person name="Pelletier E."/>
            <person name="Niang G."/>
            <person name="Scheremetjew M."/>
            <person name="Finn R."/>
            <person name="Kale V."/>
            <person name="Holt S."/>
            <person name="Cochrane G."/>
            <person name="Meng A."/>
            <person name="Brown T."/>
            <person name="Cohen L."/>
        </authorList>
    </citation>
    <scope>NUCLEOTIDE SEQUENCE</scope>
</reference>
<organism evidence="11">
    <name type="scientific">Noctiluca scintillans</name>
    <name type="common">Sea sparkle</name>
    <name type="synonym">Red tide dinoflagellate</name>
    <dbReference type="NCBI Taxonomy" id="2966"/>
    <lineage>
        <taxon>Eukaryota</taxon>
        <taxon>Sar</taxon>
        <taxon>Alveolata</taxon>
        <taxon>Dinophyceae</taxon>
        <taxon>Noctilucales</taxon>
        <taxon>Noctilucaceae</taxon>
        <taxon>Noctiluca</taxon>
    </lineage>
</organism>
<sequence length="174" mass="18093">MGKKAAPKKKVEAAPEPEPLADWDCPECETPNEGVDVICCACEAARPAAECDNDKFKGYKVGIVVSAEKVEGKDKLQRIEVDIGSGTLPIVTNAQNVKEGVRVIVATVGAIISDKGEDVEVKKASVGGCISEGMLCDAPMLGWTGGGAGAAALLPESFTPGERPPDARPRMDGK</sequence>
<dbReference type="PROSITE" id="PS50199">
    <property type="entry name" value="ZF_RANBP2_2"/>
    <property type="match status" value="1"/>
</dbReference>
<keyword evidence="1 6" id="KW-0820">tRNA-binding</keyword>
<dbReference type="GO" id="GO:0000049">
    <property type="term" value="F:tRNA binding"/>
    <property type="evidence" value="ECO:0007669"/>
    <property type="project" value="UniProtKB-UniRule"/>
</dbReference>
<dbReference type="SUPFAM" id="SSF50249">
    <property type="entry name" value="Nucleic acid-binding proteins"/>
    <property type="match status" value="1"/>
</dbReference>
<keyword evidence="4" id="KW-0862">Zinc</keyword>
<evidence type="ECO:0000256" key="7">
    <source>
        <dbReference type="PROSITE-ProRule" id="PRU00322"/>
    </source>
</evidence>
<evidence type="ECO:0008006" key="12">
    <source>
        <dbReference type="Google" id="ProtNLM"/>
    </source>
</evidence>
<keyword evidence="3 7" id="KW-0863">Zinc-finger</keyword>
<name>A0A7S1EYW2_NOCSC</name>
<evidence type="ECO:0000259" key="10">
    <source>
        <dbReference type="PROSITE" id="PS50886"/>
    </source>
</evidence>
<gene>
    <name evidence="11" type="ORF">NSCI0253_LOCUS8068</name>
</gene>
<protein>
    <recommendedName>
        <fullName evidence="12">tRNA-binding domain-containing protein</fullName>
    </recommendedName>
</protein>
<evidence type="ECO:0000256" key="4">
    <source>
        <dbReference type="ARBA" id="ARBA00022833"/>
    </source>
</evidence>
<evidence type="ECO:0000256" key="6">
    <source>
        <dbReference type="PROSITE-ProRule" id="PRU00209"/>
    </source>
</evidence>
<dbReference type="AlphaFoldDB" id="A0A7S1EYW2"/>
<dbReference type="EMBL" id="HBFQ01011497">
    <property type="protein sequence ID" value="CAD8833720.1"/>
    <property type="molecule type" value="Transcribed_RNA"/>
</dbReference>
<evidence type="ECO:0000256" key="5">
    <source>
        <dbReference type="ARBA" id="ARBA00022884"/>
    </source>
</evidence>
<dbReference type="Gene3D" id="2.40.50.140">
    <property type="entry name" value="Nucleic acid-binding proteins"/>
    <property type="match status" value="1"/>
</dbReference>
<evidence type="ECO:0000256" key="8">
    <source>
        <dbReference type="SAM" id="MobiDB-lite"/>
    </source>
</evidence>
<feature type="domain" description="RanBP2-type" evidence="9">
    <location>
        <begin position="19"/>
        <end position="48"/>
    </location>
</feature>
<dbReference type="PROSITE" id="PS01358">
    <property type="entry name" value="ZF_RANBP2_1"/>
    <property type="match status" value="1"/>
</dbReference>
<keyword evidence="5 6" id="KW-0694">RNA-binding</keyword>
<evidence type="ECO:0000259" key="9">
    <source>
        <dbReference type="PROSITE" id="PS50199"/>
    </source>
</evidence>
<keyword evidence="2" id="KW-0479">Metal-binding</keyword>
<dbReference type="InterPro" id="IPR012340">
    <property type="entry name" value="NA-bd_OB-fold"/>
</dbReference>
<dbReference type="InterPro" id="IPR002547">
    <property type="entry name" value="tRNA-bd_dom"/>
</dbReference>
<feature type="compositionally biased region" description="Basic and acidic residues" evidence="8">
    <location>
        <begin position="163"/>
        <end position="174"/>
    </location>
</feature>
<dbReference type="InterPro" id="IPR001876">
    <property type="entry name" value="Znf_RanBP2"/>
</dbReference>
<evidence type="ECO:0000313" key="11">
    <source>
        <dbReference type="EMBL" id="CAD8833720.1"/>
    </source>
</evidence>
<proteinExistence type="predicted"/>
<evidence type="ECO:0000256" key="1">
    <source>
        <dbReference type="ARBA" id="ARBA00022555"/>
    </source>
</evidence>
<evidence type="ECO:0000256" key="3">
    <source>
        <dbReference type="ARBA" id="ARBA00022771"/>
    </source>
</evidence>
<feature type="domain" description="TRNA-binding" evidence="10">
    <location>
        <begin position="53"/>
        <end position="165"/>
    </location>
</feature>
<evidence type="ECO:0000256" key="2">
    <source>
        <dbReference type="ARBA" id="ARBA00022723"/>
    </source>
</evidence>
<feature type="region of interest" description="Disordered" evidence="8">
    <location>
        <begin position="154"/>
        <end position="174"/>
    </location>
</feature>
<accession>A0A7S1EYW2</accession>